<dbReference type="GO" id="GO:0061564">
    <property type="term" value="P:axon development"/>
    <property type="evidence" value="ECO:0007669"/>
    <property type="project" value="TreeGrafter"/>
</dbReference>
<accession>A0A8B8CY56</accession>
<dbReference type="KEGG" id="cvn:111122129"/>
<gene>
    <name evidence="4" type="primary">LOC111122129</name>
</gene>
<dbReference type="SMART" id="SM00353">
    <property type="entry name" value="HLH"/>
    <property type="match status" value="1"/>
</dbReference>
<dbReference type="PANTHER" id="PTHR19290">
    <property type="entry name" value="BASIC HELIX-LOOP-HELIX PROTEIN NEUROGENIN-RELATED"/>
    <property type="match status" value="1"/>
</dbReference>
<evidence type="ECO:0000256" key="1">
    <source>
        <dbReference type="SAM" id="MobiDB-lite"/>
    </source>
</evidence>
<dbReference type="GO" id="GO:0045944">
    <property type="term" value="P:positive regulation of transcription by RNA polymerase II"/>
    <property type="evidence" value="ECO:0007669"/>
    <property type="project" value="TreeGrafter"/>
</dbReference>
<feature type="region of interest" description="Disordered" evidence="1">
    <location>
        <begin position="51"/>
        <end position="86"/>
    </location>
</feature>
<dbReference type="GO" id="GO:0007423">
    <property type="term" value="P:sensory organ development"/>
    <property type="evidence" value="ECO:0007669"/>
    <property type="project" value="TreeGrafter"/>
</dbReference>
<dbReference type="InterPro" id="IPR036638">
    <property type="entry name" value="HLH_DNA-bd_sf"/>
</dbReference>
<dbReference type="OrthoDB" id="5969565at2759"/>
<feature type="region of interest" description="Disordered" evidence="1">
    <location>
        <begin position="1"/>
        <end position="34"/>
    </location>
</feature>
<dbReference type="GO" id="GO:0005634">
    <property type="term" value="C:nucleus"/>
    <property type="evidence" value="ECO:0007669"/>
    <property type="project" value="TreeGrafter"/>
</dbReference>
<dbReference type="InterPro" id="IPR050359">
    <property type="entry name" value="bHLH_transcription_factors"/>
</dbReference>
<dbReference type="RefSeq" id="XP_022319421.1">
    <property type="nucleotide sequence ID" value="XM_022463713.1"/>
</dbReference>
<feature type="domain" description="BHLH" evidence="2">
    <location>
        <begin position="94"/>
        <end position="147"/>
    </location>
</feature>
<dbReference type="SUPFAM" id="SSF47459">
    <property type="entry name" value="HLH, helix-loop-helix DNA-binding domain"/>
    <property type="match status" value="1"/>
</dbReference>
<evidence type="ECO:0000259" key="2">
    <source>
        <dbReference type="PROSITE" id="PS50888"/>
    </source>
</evidence>
<organism evidence="3 4">
    <name type="scientific">Crassostrea virginica</name>
    <name type="common">Eastern oyster</name>
    <dbReference type="NCBI Taxonomy" id="6565"/>
    <lineage>
        <taxon>Eukaryota</taxon>
        <taxon>Metazoa</taxon>
        <taxon>Spiralia</taxon>
        <taxon>Lophotrochozoa</taxon>
        <taxon>Mollusca</taxon>
        <taxon>Bivalvia</taxon>
        <taxon>Autobranchia</taxon>
        <taxon>Pteriomorphia</taxon>
        <taxon>Ostreida</taxon>
        <taxon>Ostreoidea</taxon>
        <taxon>Ostreidae</taxon>
        <taxon>Crassostrea</taxon>
    </lineage>
</organism>
<reference evidence="4" key="1">
    <citation type="submission" date="2025-08" db="UniProtKB">
        <authorList>
            <consortium name="RefSeq"/>
        </authorList>
    </citation>
    <scope>IDENTIFICATION</scope>
    <source>
        <tissue evidence="4">Whole sample</tissue>
    </source>
</reference>
<evidence type="ECO:0000313" key="4">
    <source>
        <dbReference type="RefSeq" id="XP_022319421.1"/>
    </source>
</evidence>
<evidence type="ECO:0000313" key="3">
    <source>
        <dbReference type="Proteomes" id="UP000694844"/>
    </source>
</evidence>
<sequence length="307" mass="34342">MSAEFSNDMVYSPTTETSFSSASSYSSRSSVSRTGSVSEIDFLDEGYSDVFVNSPASKDTAKQTTEIATTKRKRYNKSRKRDRSPALVEKLKKTRRIKANDRERNRMHGLNDALESLRKVLPESSTGDNKLTKIETLRMAYNYIWTLSKTLELFEKLPDQEALPESQMRIPSELKQEPSPVPCSVNDKLMQRYSDFTPTSVPAPVNGQYIEYPSDRLVPTGQSLHTPNSVVFHPMFSSSYSTSPESLSCVSPVTSPVSVMSDVSPSHPSTIHGCSVWSSAMYNGRMQSAMTEEFSDTSEGYSYEMFP</sequence>
<dbReference type="InterPro" id="IPR011598">
    <property type="entry name" value="bHLH_dom"/>
</dbReference>
<name>A0A8B8CY56_CRAVI</name>
<dbReference type="GeneID" id="111122129"/>
<protein>
    <submittedName>
        <fullName evidence="4">Neurogenic differentiation factor 1-like</fullName>
    </submittedName>
</protein>
<dbReference type="GO" id="GO:0000981">
    <property type="term" value="F:DNA-binding transcription factor activity, RNA polymerase II-specific"/>
    <property type="evidence" value="ECO:0007669"/>
    <property type="project" value="TreeGrafter"/>
</dbReference>
<dbReference type="PANTHER" id="PTHR19290:SF163">
    <property type="entry name" value="BASIC HELIX-LOOP-HELIX NEURAL TRANSCRIPTION FACTOR TAP"/>
    <property type="match status" value="1"/>
</dbReference>
<dbReference type="AlphaFoldDB" id="A0A8B8CY56"/>
<feature type="compositionally biased region" description="Low complexity" evidence="1">
    <location>
        <begin position="12"/>
        <end position="34"/>
    </location>
</feature>
<dbReference type="PROSITE" id="PS50888">
    <property type="entry name" value="BHLH"/>
    <property type="match status" value="1"/>
</dbReference>
<dbReference type="Pfam" id="PF00010">
    <property type="entry name" value="HLH"/>
    <property type="match status" value="1"/>
</dbReference>
<proteinExistence type="predicted"/>
<feature type="compositionally biased region" description="Basic residues" evidence="1">
    <location>
        <begin position="70"/>
        <end position="82"/>
    </location>
</feature>
<dbReference type="Gene3D" id="4.10.280.10">
    <property type="entry name" value="Helix-loop-helix DNA-binding domain"/>
    <property type="match status" value="1"/>
</dbReference>
<dbReference type="GO" id="GO:0046983">
    <property type="term" value="F:protein dimerization activity"/>
    <property type="evidence" value="ECO:0007669"/>
    <property type="project" value="InterPro"/>
</dbReference>
<feature type="compositionally biased region" description="Polar residues" evidence="1">
    <location>
        <begin position="54"/>
        <end position="68"/>
    </location>
</feature>
<keyword evidence="3" id="KW-1185">Reference proteome</keyword>
<dbReference type="GO" id="GO:0070888">
    <property type="term" value="F:E-box binding"/>
    <property type="evidence" value="ECO:0007669"/>
    <property type="project" value="TreeGrafter"/>
</dbReference>
<dbReference type="Proteomes" id="UP000694844">
    <property type="component" value="Chromosome 2"/>
</dbReference>